<evidence type="ECO:0000313" key="5">
    <source>
        <dbReference type="Proteomes" id="UP001500840"/>
    </source>
</evidence>
<protein>
    <submittedName>
        <fullName evidence="4">Fatty acid desaturase</fullName>
    </submittedName>
</protein>
<name>A0ABP8N8A7_9BACT</name>
<evidence type="ECO:0000256" key="1">
    <source>
        <dbReference type="SAM" id="MobiDB-lite"/>
    </source>
</evidence>
<dbReference type="EMBL" id="BAABGA010000054">
    <property type="protein sequence ID" value="GAA4461614.1"/>
    <property type="molecule type" value="Genomic_DNA"/>
</dbReference>
<dbReference type="InterPro" id="IPR005804">
    <property type="entry name" value="FA_desaturase_dom"/>
</dbReference>
<reference evidence="5" key="1">
    <citation type="journal article" date="2019" name="Int. J. Syst. Evol. Microbiol.">
        <title>The Global Catalogue of Microorganisms (GCM) 10K type strain sequencing project: providing services to taxonomists for standard genome sequencing and annotation.</title>
        <authorList>
            <consortium name="The Broad Institute Genomics Platform"/>
            <consortium name="The Broad Institute Genome Sequencing Center for Infectious Disease"/>
            <person name="Wu L."/>
            <person name="Ma J."/>
        </authorList>
    </citation>
    <scope>NUCLEOTIDE SEQUENCE [LARGE SCALE GENOMIC DNA]</scope>
    <source>
        <strain evidence="5">JCM 17759</strain>
    </source>
</reference>
<feature type="transmembrane region" description="Helical" evidence="2">
    <location>
        <begin position="113"/>
        <end position="132"/>
    </location>
</feature>
<dbReference type="Proteomes" id="UP001500840">
    <property type="component" value="Unassembled WGS sequence"/>
</dbReference>
<comment type="caution">
    <text evidence="4">The sequence shown here is derived from an EMBL/GenBank/DDBJ whole genome shotgun (WGS) entry which is preliminary data.</text>
</comment>
<accession>A0ABP8N8A7</accession>
<feature type="transmembrane region" description="Helical" evidence="2">
    <location>
        <begin position="153"/>
        <end position="172"/>
    </location>
</feature>
<feature type="transmembrane region" description="Helical" evidence="2">
    <location>
        <begin position="178"/>
        <end position="204"/>
    </location>
</feature>
<evidence type="ECO:0000259" key="3">
    <source>
        <dbReference type="Pfam" id="PF00487"/>
    </source>
</evidence>
<feature type="transmembrane region" description="Helical" evidence="2">
    <location>
        <begin position="32"/>
        <end position="52"/>
    </location>
</feature>
<dbReference type="RefSeq" id="WP_345325601.1">
    <property type="nucleotide sequence ID" value="NZ_BAABGA010000054.1"/>
</dbReference>
<proteinExistence type="predicted"/>
<feature type="transmembrane region" description="Helical" evidence="2">
    <location>
        <begin position="7"/>
        <end position="26"/>
    </location>
</feature>
<organism evidence="4 5">
    <name type="scientific">Novipirellula rosea</name>
    <dbReference type="NCBI Taxonomy" id="1031540"/>
    <lineage>
        <taxon>Bacteria</taxon>
        <taxon>Pseudomonadati</taxon>
        <taxon>Planctomycetota</taxon>
        <taxon>Planctomycetia</taxon>
        <taxon>Pirellulales</taxon>
        <taxon>Pirellulaceae</taxon>
        <taxon>Novipirellula</taxon>
    </lineage>
</organism>
<keyword evidence="2" id="KW-0472">Membrane</keyword>
<sequence length="321" mass="37252">MSLHNHADFRSVLWVLIAITLVAIQYSDPSWVIYLSPISCYLAIACGTISHNHNHRATFKSPRWNHLFGHVLTLFYGYPTLMWVPTHNLNHHQFVNRPGDATATWRYTNKHSIWVVLSYPFVSGYFQSFPIREYIEKVKTRKPKLYARIRFQYVVWMGGYIGLGVLAAVLYHNQQTGLGLYLWFFSVILPAILSSTVIMFFNFIQHIHTDAWSEHDHSRNFTGWWFNFLFFNNGYHTAHHDHPGMHWSELPRAHAAIAATIDPQLNERNLFWFVFRQYVLAPVFPSLGTHQIGPVPGEGHKPETPQMERPEPAAELVGRDA</sequence>
<feature type="domain" description="Fatty acid desaturase" evidence="3">
    <location>
        <begin position="29"/>
        <end position="264"/>
    </location>
</feature>
<keyword evidence="5" id="KW-1185">Reference proteome</keyword>
<feature type="region of interest" description="Disordered" evidence="1">
    <location>
        <begin position="291"/>
        <end position="321"/>
    </location>
</feature>
<keyword evidence="2" id="KW-0812">Transmembrane</keyword>
<feature type="compositionally biased region" description="Basic and acidic residues" evidence="1">
    <location>
        <begin position="298"/>
        <end position="321"/>
    </location>
</feature>
<dbReference type="Pfam" id="PF00487">
    <property type="entry name" value="FA_desaturase"/>
    <property type="match status" value="1"/>
</dbReference>
<evidence type="ECO:0000256" key="2">
    <source>
        <dbReference type="SAM" id="Phobius"/>
    </source>
</evidence>
<gene>
    <name evidence="4" type="ORF">GCM10023156_44540</name>
</gene>
<feature type="transmembrane region" description="Helical" evidence="2">
    <location>
        <begin position="64"/>
        <end position="84"/>
    </location>
</feature>
<keyword evidence="2" id="KW-1133">Transmembrane helix</keyword>
<evidence type="ECO:0000313" key="4">
    <source>
        <dbReference type="EMBL" id="GAA4461614.1"/>
    </source>
</evidence>